<evidence type="ECO:0000313" key="2">
    <source>
        <dbReference type="Proteomes" id="UP000801492"/>
    </source>
</evidence>
<dbReference type="AlphaFoldDB" id="A0A8K0DF87"/>
<dbReference type="OrthoDB" id="8057069at2759"/>
<dbReference type="EMBL" id="VTPC01002729">
    <property type="protein sequence ID" value="KAF2899605.1"/>
    <property type="molecule type" value="Genomic_DNA"/>
</dbReference>
<gene>
    <name evidence="1" type="ORF">ILUMI_06572</name>
</gene>
<keyword evidence="2" id="KW-1185">Reference proteome</keyword>
<accession>A0A8K0DF87</accession>
<organism evidence="1 2">
    <name type="scientific">Ignelater luminosus</name>
    <name type="common">Cucubano</name>
    <name type="synonym">Pyrophorus luminosus</name>
    <dbReference type="NCBI Taxonomy" id="2038154"/>
    <lineage>
        <taxon>Eukaryota</taxon>
        <taxon>Metazoa</taxon>
        <taxon>Ecdysozoa</taxon>
        <taxon>Arthropoda</taxon>
        <taxon>Hexapoda</taxon>
        <taxon>Insecta</taxon>
        <taxon>Pterygota</taxon>
        <taxon>Neoptera</taxon>
        <taxon>Endopterygota</taxon>
        <taxon>Coleoptera</taxon>
        <taxon>Polyphaga</taxon>
        <taxon>Elateriformia</taxon>
        <taxon>Elateroidea</taxon>
        <taxon>Elateridae</taxon>
        <taxon>Agrypninae</taxon>
        <taxon>Pyrophorini</taxon>
        <taxon>Ignelater</taxon>
    </lineage>
</organism>
<protein>
    <submittedName>
        <fullName evidence="1">Uncharacterized protein</fullName>
    </submittedName>
</protein>
<evidence type="ECO:0000313" key="1">
    <source>
        <dbReference type="EMBL" id="KAF2899605.1"/>
    </source>
</evidence>
<reference evidence="1" key="1">
    <citation type="submission" date="2019-08" db="EMBL/GenBank/DDBJ databases">
        <title>The genome of the North American firefly Photinus pyralis.</title>
        <authorList>
            <consortium name="Photinus pyralis genome working group"/>
            <person name="Fallon T.R."/>
            <person name="Sander Lower S.E."/>
            <person name="Weng J.-K."/>
        </authorList>
    </citation>
    <scope>NUCLEOTIDE SEQUENCE</scope>
    <source>
        <strain evidence="1">TRF0915ILg1</strain>
        <tissue evidence="1">Whole body</tissue>
    </source>
</reference>
<sequence length="282" mass="32888">MNNFLNKKYNIKIRHSYLEKGHTQNEGDSIHSLRERSSKNNPVYVPDQWYTLVGTVKRSSPPYEVKEILELPEINTYADNTLKGSQIIRKYVKQMQRYSFDDEEIERLSKLCRDELQVMNIEKSPSRAILLETNYEIIYLAKQGIYSLGPIRPNRLPNCKLPDEKQMKKEERDQAISFDDAIDRLRNTFGVKTSPYKIYREILEHEQDDLTPTDISICVVGELHCTSTEASGGDNQGCRYKRSVGETFGDKIPRSGRRRTEAENQLRGACRDIKRNYKRQLD</sequence>
<comment type="caution">
    <text evidence="1">The sequence shown here is derived from an EMBL/GenBank/DDBJ whole genome shotgun (WGS) entry which is preliminary data.</text>
</comment>
<proteinExistence type="predicted"/>
<name>A0A8K0DF87_IGNLU</name>
<dbReference type="Proteomes" id="UP000801492">
    <property type="component" value="Unassembled WGS sequence"/>
</dbReference>